<comment type="caution">
    <text evidence="1">The sequence shown here is derived from an EMBL/GenBank/DDBJ whole genome shotgun (WGS) entry which is preliminary data.</text>
</comment>
<dbReference type="AlphaFoldDB" id="K7A951"/>
<proteinExistence type="predicted"/>
<protein>
    <submittedName>
        <fullName evidence="1">Uncharacterized protein</fullName>
    </submittedName>
</protein>
<sequence length="213" mass="24502">MTASYQITATDGNKHHTSELVLWRNGKTVAHQYPQTHITESWYLAKNQLIKPTRFFDNEQRAIEYQPGEKVHGKAESDWNYRYKLISDTLLSQLNVQQETGAGCEQTRIYTKSMGDTKIEVRYLTQQNLVSYYSWQKGSTQEVWTLQNVTSDTRKINIFFDRRAAYQSTDFADIGDDHSDAFLTKMVTLGFIEKGASGFYDDKGHALDGGHQH</sequence>
<evidence type="ECO:0000313" key="2">
    <source>
        <dbReference type="Proteomes" id="UP000006322"/>
    </source>
</evidence>
<accession>K7A951</accession>
<keyword evidence="2" id="KW-1185">Reference proteome</keyword>
<dbReference type="Proteomes" id="UP000006322">
    <property type="component" value="Unassembled WGS sequence"/>
</dbReference>
<name>K7A951_9ALTE</name>
<gene>
    <name evidence="1" type="ORF">GPLA_1034</name>
</gene>
<reference evidence="2" key="1">
    <citation type="journal article" date="2014" name="Environ. Microbiol.">
        <title>Comparative genomics of the marine bacterial genus Glaciecola reveals the high degree of genomic diversity and genomic characteristic for cold adaptation.</title>
        <authorList>
            <person name="Qin Q.L."/>
            <person name="Xie B.B."/>
            <person name="Yu Y."/>
            <person name="Shu Y.L."/>
            <person name="Rong J.C."/>
            <person name="Zhang Y.J."/>
            <person name="Zhao D.L."/>
            <person name="Chen X.L."/>
            <person name="Zhang X.Y."/>
            <person name="Chen B."/>
            <person name="Zhou B.C."/>
            <person name="Zhang Y.Z."/>
        </authorList>
    </citation>
    <scope>NUCLEOTIDE SEQUENCE [LARGE SCALE GENOMIC DNA]</scope>
    <source>
        <strain evidence="2">LMG 21857</strain>
    </source>
</reference>
<evidence type="ECO:0000313" key="1">
    <source>
        <dbReference type="EMBL" id="GAC31950.1"/>
    </source>
</evidence>
<organism evidence="1 2">
    <name type="scientific">Paraglaciecola polaris LMG 21857</name>
    <dbReference type="NCBI Taxonomy" id="1129793"/>
    <lineage>
        <taxon>Bacteria</taxon>
        <taxon>Pseudomonadati</taxon>
        <taxon>Pseudomonadota</taxon>
        <taxon>Gammaproteobacteria</taxon>
        <taxon>Alteromonadales</taxon>
        <taxon>Alteromonadaceae</taxon>
        <taxon>Paraglaciecola</taxon>
    </lineage>
</organism>
<dbReference type="EMBL" id="BAER01000024">
    <property type="protein sequence ID" value="GAC31950.1"/>
    <property type="molecule type" value="Genomic_DNA"/>
</dbReference>
<dbReference type="STRING" id="1129793.GPLA_1034"/>